<proteinExistence type="predicted"/>
<evidence type="ECO:0008006" key="2">
    <source>
        <dbReference type="Google" id="ProtNLM"/>
    </source>
</evidence>
<dbReference type="STRING" id="112090.W4FBS7"/>
<dbReference type="EMBL" id="KI913343">
    <property type="protein sequence ID" value="ETV64266.1"/>
    <property type="molecule type" value="Genomic_DNA"/>
</dbReference>
<sequence length="186" mass="21555">MISVDMRWRCVVLVQVYGIDIEVVRLVLGLSYRSVARFNAMFSRTGYVDGKARRATTLRWPDTVNAWVNDYAISHPCFYIEELQEAIQLQFPSLNNVSPSTICRALMHDLGLTRKVLERRAREAADFELQDYYVRLKCFYSRPDQLVFVDETSKDAAMLCGSLRGRGATPRRLWIYRFPGVNECQL</sequence>
<name>W4FBS7_APHAT</name>
<dbReference type="VEuPathDB" id="FungiDB:H257_18822"/>
<gene>
    <name evidence="1" type="ORF">H257_18822</name>
</gene>
<organism evidence="1">
    <name type="scientific">Aphanomyces astaci</name>
    <name type="common">Crayfish plague agent</name>
    <dbReference type="NCBI Taxonomy" id="112090"/>
    <lineage>
        <taxon>Eukaryota</taxon>
        <taxon>Sar</taxon>
        <taxon>Stramenopiles</taxon>
        <taxon>Oomycota</taxon>
        <taxon>Saprolegniomycetes</taxon>
        <taxon>Saprolegniales</taxon>
        <taxon>Verrucalvaceae</taxon>
        <taxon>Aphanomyces</taxon>
    </lineage>
</organism>
<accession>W4FBS7</accession>
<dbReference type="RefSeq" id="XP_009846250.1">
    <property type="nucleotide sequence ID" value="XM_009847948.1"/>
</dbReference>
<dbReference type="AlphaFoldDB" id="W4FBS7"/>
<protein>
    <recommendedName>
        <fullName evidence="2">Tc1-like transposase DDE domain-containing protein</fullName>
    </recommendedName>
</protein>
<dbReference type="OrthoDB" id="76559at2759"/>
<evidence type="ECO:0000313" key="1">
    <source>
        <dbReference type="EMBL" id="ETV64266.1"/>
    </source>
</evidence>
<dbReference type="GeneID" id="20820818"/>
<reference evidence="1" key="1">
    <citation type="submission" date="2013-12" db="EMBL/GenBank/DDBJ databases">
        <title>The Genome Sequence of Aphanomyces astaci APO3.</title>
        <authorList>
            <consortium name="The Broad Institute Genomics Platform"/>
            <person name="Russ C."/>
            <person name="Tyler B."/>
            <person name="van West P."/>
            <person name="Dieguez-Uribeondo J."/>
            <person name="Young S.K."/>
            <person name="Zeng Q."/>
            <person name="Gargeya S."/>
            <person name="Fitzgerald M."/>
            <person name="Abouelleil A."/>
            <person name="Alvarado L."/>
            <person name="Chapman S.B."/>
            <person name="Gainer-Dewar J."/>
            <person name="Goldberg J."/>
            <person name="Griggs A."/>
            <person name="Gujja S."/>
            <person name="Hansen M."/>
            <person name="Howarth C."/>
            <person name="Imamovic A."/>
            <person name="Ireland A."/>
            <person name="Larimer J."/>
            <person name="McCowan C."/>
            <person name="Murphy C."/>
            <person name="Pearson M."/>
            <person name="Poon T.W."/>
            <person name="Priest M."/>
            <person name="Roberts A."/>
            <person name="Saif S."/>
            <person name="Shea T."/>
            <person name="Sykes S."/>
            <person name="Wortman J."/>
            <person name="Nusbaum C."/>
            <person name="Birren B."/>
        </authorList>
    </citation>
    <scope>NUCLEOTIDE SEQUENCE [LARGE SCALE GENOMIC DNA]</scope>
    <source>
        <strain evidence="1">APO3</strain>
    </source>
</reference>